<sequence>MSDSILRMPYYSRSQKTLLYYIQFIDEPSLPLSSHRLKPCQKQLELSKNIPTLIISLVISITSVTTISQSLHVTIFRLVPHLITLHSLLRQ</sequence>
<protein>
    <submittedName>
        <fullName evidence="1">Uncharacterized protein</fullName>
    </submittedName>
</protein>
<reference evidence="2" key="1">
    <citation type="journal article" date="2020" name="Stud. Mycol.">
        <title>101 Dothideomycetes genomes: A test case for predicting lifestyles and emergence of pathogens.</title>
        <authorList>
            <person name="Haridas S."/>
            <person name="Albert R."/>
            <person name="Binder M."/>
            <person name="Bloem J."/>
            <person name="LaButti K."/>
            <person name="Salamov A."/>
            <person name="Andreopoulos B."/>
            <person name="Baker S."/>
            <person name="Barry K."/>
            <person name="Bills G."/>
            <person name="Bluhm B."/>
            <person name="Cannon C."/>
            <person name="Castanera R."/>
            <person name="Culley D."/>
            <person name="Daum C."/>
            <person name="Ezra D."/>
            <person name="Gonzalez J."/>
            <person name="Henrissat B."/>
            <person name="Kuo A."/>
            <person name="Liang C."/>
            <person name="Lipzen A."/>
            <person name="Lutzoni F."/>
            <person name="Magnuson J."/>
            <person name="Mondo S."/>
            <person name="Nolan M."/>
            <person name="Ohm R."/>
            <person name="Pangilinan J."/>
            <person name="Park H.-J."/>
            <person name="Ramirez L."/>
            <person name="Alfaro M."/>
            <person name="Sun H."/>
            <person name="Tritt A."/>
            <person name="Yoshinaga Y."/>
            <person name="Zwiers L.-H."/>
            <person name="Turgeon B."/>
            <person name="Goodwin S."/>
            <person name="Spatafora J."/>
            <person name="Crous P."/>
            <person name="Grigoriev I."/>
        </authorList>
    </citation>
    <scope>NUCLEOTIDE SEQUENCE [LARGE SCALE GENOMIC DNA]</scope>
    <source>
        <strain evidence="2">CBS 304.66</strain>
    </source>
</reference>
<name>A0A9P4K136_9PLEO</name>
<accession>A0A9P4K136</accession>
<organism evidence="1 2">
    <name type="scientific">Lojkania enalia</name>
    <dbReference type="NCBI Taxonomy" id="147567"/>
    <lineage>
        <taxon>Eukaryota</taxon>
        <taxon>Fungi</taxon>
        <taxon>Dikarya</taxon>
        <taxon>Ascomycota</taxon>
        <taxon>Pezizomycotina</taxon>
        <taxon>Dothideomycetes</taxon>
        <taxon>Pleosporomycetidae</taxon>
        <taxon>Pleosporales</taxon>
        <taxon>Pleosporales incertae sedis</taxon>
        <taxon>Lojkania</taxon>
    </lineage>
</organism>
<gene>
    <name evidence="1" type="ORF">CC78DRAFT_70845</name>
</gene>
<comment type="caution">
    <text evidence="1">The sequence shown here is derived from an EMBL/GenBank/DDBJ whole genome shotgun (WGS) entry which is preliminary data.</text>
</comment>
<dbReference type="EMBL" id="ML986711">
    <property type="protein sequence ID" value="KAF2259382.1"/>
    <property type="molecule type" value="Genomic_DNA"/>
</dbReference>
<keyword evidence="2" id="KW-1185">Reference proteome</keyword>
<evidence type="ECO:0000313" key="2">
    <source>
        <dbReference type="Proteomes" id="UP000800093"/>
    </source>
</evidence>
<proteinExistence type="predicted"/>
<evidence type="ECO:0000313" key="1">
    <source>
        <dbReference type="EMBL" id="KAF2259382.1"/>
    </source>
</evidence>
<dbReference type="Proteomes" id="UP000800093">
    <property type="component" value="Unassembled WGS sequence"/>
</dbReference>
<dbReference type="AlphaFoldDB" id="A0A9P4K136"/>